<dbReference type="FunFam" id="3.10.20.740:FF:000001">
    <property type="entry name" value="NADH-quinone oxidoreductase subunit G"/>
    <property type="match status" value="1"/>
</dbReference>
<accession>M4QB08</accession>
<feature type="domain" description="4Fe-4S His(Cys)3-ligated-type" evidence="13">
    <location>
        <begin position="78"/>
        <end position="117"/>
    </location>
</feature>
<dbReference type="CDD" id="cd00207">
    <property type="entry name" value="fer2"/>
    <property type="match status" value="1"/>
</dbReference>
<dbReference type="Gene3D" id="3.30.70.20">
    <property type="match status" value="1"/>
</dbReference>
<dbReference type="SUPFAM" id="SSF54862">
    <property type="entry name" value="4Fe-4S ferredoxins"/>
    <property type="match status" value="1"/>
</dbReference>
<dbReference type="InterPro" id="IPR050123">
    <property type="entry name" value="Prok_molybdopt-oxidoreductase"/>
</dbReference>
<dbReference type="PROSITE" id="PS51839">
    <property type="entry name" value="4FE4S_HC3"/>
    <property type="match status" value="1"/>
</dbReference>
<dbReference type="PROSITE" id="PS00642">
    <property type="entry name" value="COMPLEX1_75K_2"/>
    <property type="match status" value="1"/>
</dbReference>
<geneLocation type="mitochondrion" evidence="14"/>
<dbReference type="Gene3D" id="3.10.20.740">
    <property type="match status" value="1"/>
</dbReference>
<dbReference type="AlphaFoldDB" id="M4QB08"/>
<keyword evidence="14" id="KW-0560">Oxidoreductase</keyword>
<evidence type="ECO:0000256" key="1">
    <source>
        <dbReference type="ARBA" id="ARBA00001966"/>
    </source>
</evidence>
<dbReference type="SMART" id="SM00929">
    <property type="entry name" value="NADH-G_4Fe-4S_3"/>
    <property type="match status" value="1"/>
</dbReference>
<dbReference type="InterPro" id="IPR054351">
    <property type="entry name" value="NADH_UbQ_OxRdtase_ferredoxin"/>
</dbReference>
<evidence type="ECO:0000259" key="13">
    <source>
        <dbReference type="PROSITE" id="PS51839"/>
    </source>
</evidence>
<evidence type="ECO:0000256" key="4">
    <source>
        <dbReference type="ARBA" id="ARBA00022723"/>
    </source>
</evidence>
<reference evidence="14" key="3">
    <citation type="journal article" date="2006" name="RNA">
        <title>Hybrid E. coli--Mitochondrial ribonuclease P RNAs are catalytically active.</title>
        <authorList>
            <person name="Seif E."/>
            <person name="Cadieux A."/>
            <person name="Lang B.F."/>
        </authorList>
    </citation>
    <scope>NUCLEOTIDE SEQUENCE</scope>
    <source>
        <strain evidence="14">ATCC 50688</strain>
    </source>
</reference>
<keyword evidence="14" id="KW-0496">Mitochondrion</keyword>
<evidence type="ECO:0000313" key="14">
    <source>
        <dbReference type="EMBL" id="AGH24491.1"/>
    </source>
</evidence>
<gene>
    <name evidence="14" type="primary">nad11</name>
</gene>
<dbReference type="PROSITE" id="PS51669">
    <property type="entry name" value="4FE4S_MOW_BIS_MGD"/>
    <property type="match status" value="1"/>
</dbReference>
<keyword evidence="4" id="KW-0479">Metal-binding</keyword>
<evidence type="ECO:0000256" key="2">
    <source>
        <dbReference type="ARBA" id="ARBA00005404"/>
    </source>
</evidence>
<reference evidence="14" key="1">
    <citation type="journal article" date="2003" name="Mol. Biol. Evol.">
        <title>Structure of the bc1 complex from Seculamonas ecuadoriensis, a jakobid flagellate with an ancestral mitochondrial genome.</title>
        <authorList>
            <person name="Marx S."/>
            <person name="Baumgartner M."/>
            <person name="Kannan S."/>
            <person name="Braun H.P."/>
            <person name="Lang B.F."/>
            <person name="Burger G."/>
        </authorList>
    </citation>
    <scope>NUCLEOTIDE SEQUENCE</scope>
    <source>
        <strain evidence="14">ATCC 50688</strain>
    </source>
</reference>
<dbReference type="Pfam" id="PF00384">
    <property type="entry name" value="Molybdopterin"/>
    <property type="match status" value="1"/>
</dbReference>
<dbReference type="InterPro" id="IPR015405">
    <property type="entry name" value="NDUFS1-like_C"/>
</dbReference>
<dbReference type="Gene3D" id="3.40.50.740">
    <property type="match status" value="1"/>
</dbReference>
<dbReference type="Pfam" id="PF10588">
    <property type="entry name" value="NADH-G_4Fe-4S_3"/>
    <property type="match status" value="1"/>
</dbReference>
<organism evidence="14">
    <name type="scientific">Seculamonas ecuadoriensis</name>
    <name type="common">Flagellate</name>
    <dbReference type="NCBI Taxonomy" id="221724"/>
    <lineage>
        <taxon>Eukaryota</taxon>
        <taxon>Discoba</taxon>
        <taxon>Jakobida</taxon>
        <taxon>Histionina</taxon>
        <taxon>Seculamonas</taxon>
    </lineage>
</organism>
<dbReference type="GO" id="GO:0051539">
    <property type="term" value="F:4 iron, 4 sulfur cluster binding"/>
    <property type="evidence" value="ECO:0007669"/>
    <property type="project" value="UniProtKB-KW"/>
</dbReference>
<comment type="cofactor">
    <cofactor evidence="1">
        <name>[4Fe-4S] cluster</name>
        <dbReference type="ChEBI" id="CHEBI:49883"/>
    </cofactor>
</comment>
<keyword evidence="7" id="KW-0411">Iron-sulfur</keyword>
<dbReference type="PROSITE" id="PS00643">
    <property type="entry name" value="COMPLEX1_75K_3"/>
    <property type="match status" value="1"/>
</dbReference>
<dbReference type="InterPro" id="IPR001041">
    <property type="entry name" value="2Fe-2S_ferredoxin-type"/>
</dbReference>
<dbReference type="NCBIfam" id="TIGR01973">
    <property type="entry name" value="NuoG"/>
    <property type="match status" value="1"/>
</dbReference>
<dbReference type="CDD" id="cd02773">
    <property type="entry name" value="MopB_Res-Cmplx1_Nad11"/>
    <property type="match status" value="1"/>
</dbReference>
<feature type="domain" description="4Fe-4S Mo/W bis-MGD-type" evidence="12">
    <location>
        <begin position="215"/>
        <end position="271"/>
    </location>
</feature>
<evidence type="ECO:0000256" key="7">
    <source>
        <dbReference type="ARBA" id="ARBA00023014"/>
    </source>
</evidence>
<dbReference type="GO" id="GO:0016651">
    <property type="term" value="F:oxidoreductase activity, acting on NAD(P)H"/>
    <property type="evidence" value="ECO:0007669"/>
    <property type="project" value="InterPro"/>
</dbReference>
<proteinExistence type="inferred from homology"/>
<dbReference type="Gene3D" id="3.30.200.210">
    <property type="match status" value="1"/>
</dbReference>
<dbReference type="EC" id="1.6.5.3" evidence="14"/>
<dbReference type="InterPro" id="IPR010228">
    <property type="entry name" value="NADH_UbQ_OxRdtase_Gsu"/>
</dbReference>
<reference evidence="14" key="2">
    <citation type="journal article" date="2004" name="RNA">
        <title>Mitochondrial 3' tRNA editing in the jakobid Seculamonas ecuadoriensis: a novel mechanism and implications for tRNA processing.</title>
        <authorList>
            <person name="Leigh J."/>
            <person name="Lang B.F."/>
        </authorList>
    </citation>
    <scope>NUCLEOTIDE SEQUENCE</scope>
    <source>
        <strain evidence="14">ATCC 50688</strain>
    </source>
</reference>
<dbReference type="InterPro" id="IPR006963">
    <property type="entry name" value="Mopterin_OxRdtase_4Fe-4S_dom"/>
</dbReference>
<protein>
    <submittedName>
        <fullName evidence="14">NADH dehydrogenase subunit 11</fullName>
        <ecNumber evidence="14">1.6.5.3</ecNumber>
    </submittedName>
</protein>
<dbReference type="InterPro" id="IPR006656">
    <property type="entry name" value="Mopterin_OxRdtase"/>
</dbReference>
<keyword evidence="3" id="KW-0004">4Fe-4S</keyword>
<keyword evidence="6" id="KW-0408">Iron</keyword>
<dbReference type="SUPFAM" id="SSF53706">
    <property type="entry name" value="Formate dehydrogenase/DMSO reductase, domains 1-3"/>
    <property type="match status" value="1"/>
</dbReference>
<evidence type="ECO:0000256" key="5">
    <source>
        <dbReference type="ARBA" id="ARBA00022967"/>
    </source>
</evidence>
<keyword evidence="5" id="KW-1278">Translocase</keyword>
<dbReference type="PROSITE" id="PS51085">
    <property type="entry name" value="2FE2S_FER_2"/>
    <property type="match status" value="1"/>
</dbReference>
<comment type="cofactor">
    <cofactor evidence="9">
        <name>[2Fe-2S] cluster</name>
        <dbReference type="ChEBI" id="CHEBI:190135"/>
    </cofactor>
</comment>
<evidence type="ECO:0000256" key="6">
    <source>
        <dbReference type="ARBA" id="ARBA00023004"/>
    </source>
</evidence>
<dbReference type="InterPro" id="IPR000283">
    <property type="entry name" value="NADH_UbQ_OxRdtase_75kDa_su_CS"/>
</dbReference>
<dbReference type="InterPro" id="IPR036010">
    <property type="entry name" value="2Fe-2S_ferredoxin-like_sf"/>
</dbReference>
<dbReference type="PROSITE" id="PS00641">
    <property type="entry name" value="COMPLEX1_75K_1"/>
    <property type="match status" value="1"/>
</dbReference>
<dbReference type="Pfam" id="PF09326">
    <property type="entry name" value="NADH_dhqG_C"/>
    <property type="match status" value="1"/>
</dbReference>
<evidence type="ECO:0000256" key="10">
    <source>
        <dbReference type="RuleBase" id="RU004523"/>
    </source>
</evidence>
<feature type="domain" description="2Fe-2S ferredoxin-type" evidence="11">
    <location>
        <begin position="1"/>
        <end position="78"/>
    </location>
</feature>
<reference evidence="14" key="4">
    <citation type="journal article" date="2013" name="Genome Biol. Evol.">
        <title>Strikingly bacteria-like and gene-rich mitochondrial genomes throughout jakobid protists.</title>
        <authorList>
            <person name="Burger G."/>
            <person name="Gray M.W."/>
            <person name="Forget L."/>
            <person name="Lang B.F."/>
        </authorList>
    </citation>
    <scope>NUCLEOTIDE SEQUENCE</scope>
    <source>
        <strain evidence="14">ATCC 50688</strain>
    </source>
</reference>
<evidence type="ECO:0000256" key="8">
    <source>
        <dbReference type="ARBA" id="ARBA00023027"/>
    </source>
</evidence>
<dbReference type="PANTHER" id="PTHR43105">
    <property type="entry name" value="RESPIRATORY NITRATE REDUCTASE"/>
    <property type="match status" value="1"/>
</dbReference>
<dbReference type="Pfam" id="PF22117">
    <property type="entry name" value="Fer4_Nqo3"/>
    <property type="match status" value="1"/>
</dbReference>
<keyword evidence="8" id="KW-0520">NAD</keyword>
<dbReference type="Pfam" id="PF22151">
    <property type="entry name" value="Fer4_NDSU1"/>
    <property type="match status" value="1"/>
</dbReference>
<dbReference type="SUPFAM" id="SSF54292">
    <property type="entry name" value="2Fe-2S ferredoxin-like"/>
    <property type="match status" value="1"/>
</dbReference>
<dbReference type="InterPro" id="IPR019574">
    <property type="entry name" value="NADH_UbQ_OxRdtase_Gsu_4Fe4S-bd"/>
</dbReference>
<dbReference type="FunFam" id="3.30.200.210:FF:000002">
    <property type="entry name" value="NADH-ubiquinone oxidoreductase 75 kDa subunit"/>
    <property type="match status" value="1"/>
</dbReference>
<comment type="similarity">
    <text evidence="2 10">Belongs to the complex I 75 kDa subunit family.</text>
</comment>
<dbReference type="EMBL" id="KC353359">
    <property type="protein sequence ID" value="AGH24491.1"/>
    <property type="molecule type" value="Genomic_DNA"/>
</dbReference>
<dbReference type="GO" id="GO:0046872">
    <property type="term" value="F:metal ion binding"/>
    <property type="evidence" value="ECO:0007669"/>
    <property type="project" value="UniProtKB-KW"/>
</dbReference>
<dbReference type="Pfam" id="PF13510">
    <property type="entry name" value="Fer2_4"/>
    <property type="match status" value="1"/>
</dbReference>
<evidence type="ECO:0000259" key="11">
    <source>
        <dbReference type="PROSITE" id="PS51085"/>
    </source>
</evidence>
<sequence>MVLVTIDGQSIDVGKGSTILQACAKIGVEIPRFCYHERLSIAGNCRMCLVEVEKSPKPVASCAMPVLEGMKIHTTTPLVKKAREGVLEFLLVNHPLDCPICDQGGECDLQDLTMIYGSDRGRFHEYKRSVEDKNLGPLVKTIMTRCIHCTRCVRFATEIAGVQDLGTIGRGRDTEISTYIQKLFNSELSGNVIDLCPVGALTSKPYAFTARAWELKSTESIDVSDAVGSNIRIDLRGSEIMRVLPRLNEDVNEEWISDKARFSYDGLKRQRLHNPMIKINGEYKSVDWKEAFNHIKNSIKTVSSSEMVAIIGNQADVESTLMLKELLAKLGSDNIYLESMLKPGSENQKVSLNNDFRSNYTLNMSLKDIGDADLCLLVGTNPRLEAPIVNLRLRKRFLQGGFKVSSIGPVSNLTYPCEHLGNNVNVLLEIAEGRHAYSKLIAKAKKPIILVGMSALQRFDSNAIMNMIHTINKHTKATLGIVHAHASTVGGLDLGIKSKSQINKHKFIFLLGVDNKVDAVHSESFVVYQGHHGDAGAHLADVILPGAAYTEKTAHYVNLEGRSQISRMAFFSPGNSREDWRIIRALSEELGVTLPYHNDADVQRRLKDVAPHITEHGSIVKQMTPFVISHIEKFTDQPFERYIDNFYLTDAVCRSSQIMARCSTLYKLD</sequence>
<dbReference type="GO" id="GO:0042773">
    <property type="term" value="P:ATP synthesis coupled electron transport"/>
    <property type="evidence" value="ECO:0007669"/>
    <property type="project" value="InterPro"/>
</dbReference>
<dbReference type="FunFam" id="3.30.70.20:FF:000002">
    <property type="entry name" value="NADH-ubiquinone oxidoreductase 75 kDa subunit"/>
    <property type="match status" value="1"/>
</dbReference>
<evidence type="ECO:0000256" key="3">
    <source>
        <dbReference type="ARBA" id="ARBA00022485"/>
    </source>
</evidence>
<evidence type="ECO:0000259" key="12">
    <source>
        <dbReference type="PROSITE" id="PS51669"/>
    </source>
</evidence>
<dbReference type="GO" id="GO:0008137">
    <property type="term" value="F:NADH dehydrogenase (ubiquinone) activity"/>
    <property type="evidence" value="ECO:0007669"/>
    <property type="project" value="InterPro"/>
</dbReference>
<name>M4QB08_SECEC</name>
<evidence type="ECO:0000256" key="9">
    <source>
        <dbReference type="ARBA" id="ARBA00034078"/>
    </source>
</evidence>
<dbReference type="GO" id="GO:0016020">
    <property type="term" value="C:membrane"/>
    <property type="evidence" value="ECO:0007669"/>
    <property type="project" value="InterPro"/>
</dbReference>
<dbReference type="PANTHER" id="PTHR43105:SF13">
    <property type="entry name" value="NADH-UBIQUINONE OXIDOREDUCTASE 75 KDA SUBUNIT, MITOCHONDRIAL"/>
    <property type="match status" value="1"/>
</dbReference>